<accession>A0A7X5ZX99</accession>
<evidence type="ECO:0008006" key="4">
    <source>
        <dbReference type="Google" id="ProtNLM"/>
    </source>
</evidence>
<sequence length="479" mass="50535">MLRLLIALCLLLVHAPAYAQQADQVMTGEITGADHETYKQIPFDVPDGTRRITVRLSYDKANRTVVDLGLFDPERFRGWSGGTRDRFTIAASDASPGYLPGALPAGRWHVQLGVPNARKDARSPYRLEVFLDRGAVRNASAAIADGPVRTGPGWFRGDLHMHDAHSDGSCTSKAGRKVPCPLFRTVDAAARAGLDFVAVTDHNTVAHFAGLRELQPYYDDILLIPGTEITTFGGHANAIGLDRWVDFRIGTPGVPNVAAVEKAVAEAGAILSINHPALPSGEACMGCGWIWPDTDWTGIAAVEAINANTVDTPLSGIGFWYKRLNAGNRLAGIGGSDNHDPDAQAGRAPIGRPTTVVHAAELSTPAILAGIRAGRVFIDVEGTRDRMLDVTAASGRSRAAMGETIAAGARIDVTATIAGVAAGRAVLVANGAEVQSLPVGPAVAFRLDRKAACGWVAVNVTTEGGKLLLVGNPIYVVCR</sequence>
<dbReference type="SUPFAM" id="SSF89550">
    <property type="entry name" value="PHP domain-like"/>
    <property type="match status" value="1"/>
</dbReference>
<name>A0A7X5ZX99_9SPHN</name>
<gene>
    <name evidence="2" type="ORF">FHR20_003995</name>
</gene>
<dbReference type="RefSeq" id="WP_167301325.1">
    <property type="nucleotide sequence ID" value="NZ_JAASQV010000005.1"/>
</dbReference>
<dbReference type="Proteomes" id="UP000564677">
    <property type="component" value="Unassembled WGS sequence"/>
</dbReference>
<dbReference type="PANTHER" id="PTHR42924">
    <property type="entry name" value="EXONUCLEASE"/>
    <property type="match status" value="1"/>
</dbReference>
<evidence type="ECO:0000313" key="2">
    <source>
        <dbReference type="EMBL" id="NIJ67017.1"/>
    </source>
</evidence>
<evidence type="ECO:0000256" key="1">
    <source>
        <dbReference type="SAM" id="SignalP"/>
    </source>
</evidence>
<dbReference type="InterPro" id="IPR052018">
    <property type="entry name" value="PHP_domain"/>
</dbReference>
<dbReference type="GO" id="GO:0035312">
    <property type="term" value="F:5'-3' DNA exonuclease activity"/>
    <property type="evidence" value="ECO:0007669"/>
    <property type="project" value="TreeGrafter"/>
</dbReference>
<comment type="caution">
    <text evidence="2">The sequence shown here is derived from an EMBL/GenBank/DDBJ whole genome shotgun (WGS) entry which is preliminary data.</text>
</comment>
<protein>
    <recommendedName>
        <fullName evidence="4">Phosphotransferase</fullName>
    </recommendedName>
</protein>
<dbReference type="AlphaFoldDB" id="A0A7X5ZX99"/>
<dbReference type="NCBIfam" id="NF038032">
    <property type="entry name" value="CehA_McbA_metalo"/>
    <property type="match status" value="1"/>
</dbReference>
<reference evidence="2 3" key="1">
    <citation type="submission" date="2020-03" db="EMBL/GenBank/DDBJ databases">
        <title>Genomic Encyclopedia of Type Strains, Phase IV (KMG-IV): sequencing the most valuable type-strain genomes for metagenomic binning, comparative biology and taxonomic classification.</title>
        <authorList>
            <person name="Goeker M."/>
        </authorList>
    </citation>
    <scope>NUCLEOTIDE SEQUENCE [LARGE SCALE GENOMIC DNA]</scope>
    <source>
        <strain evidence="2 3">DSM 4733</strain>
    </source>
</reference>
<feature type="chain" id="PRO_5031396643" description="Phosphotransferase" evidence="1">
    <location>
        <begin position="20"/>
        <end position="479"/>
    </location>
</feature>
<dbReference type="InterPro" id="IPR016195">
    <property type="entry name" value="Pol/histidinol_Pase-like"/>
</dbReference>
<keyword evidence="3" id="KW-1185">Reference proteome</keyword>
<dbReference type="CDD" id="cd07432">
    <property type="entry name" value="PHP_HisPPase"/>
    <property type="match status" value="1"/>
</dbReference>
<dbReference type="EMBL" id="JAASQV010000005">
    <property type="protein sequence ID" value="NIJ67017.1"/>
    <property type="molecule type" value="Genomic_DNA"/>
</dbReference>
<dbReference type="Gene3D" id="3.20.20.140">
    <property type="entry name" value="Metal-dependent hydrolases"/>
    <property type="match status" value="1"/>
</dbReference>
<keyword evidence="1" id="KW-0732">Signal</keyword>
<organism evidence="2 3">
    <name type="scientific">Sphingomonas leidyi</name>
    <dbReference type="NCBI Taxonomy" id="68569"/>
    <lineage>
        <taxon>Bacteria</taxon>
        <taxon>Pseudomonadati</taxon>
        <taxon>Pseudomonadota</taxon>
        <taxon>Alphaproteobacteria</taxon>
        <taxon>Sphingomonadales</taxon>
        <taxon>Sphingomonadaceae</taxon>
        <taxon>Sphingomonas</taxon>
    </lineage>
</organism>
<feature type="signal peptide" evidence="1">
    <location>
        <begin position="1"/>
        <end position="19"/>
    </location>
</feature>
<dbReference type="PANTHER" id="PTHR42924:SF3">
    <property type="entry name" value="POLYMERASE_HISTIDINOL PHOSPHATASE N-TERMINAL DOMAIN-CONTAINING PROTEIN"/>
    <property type="match status" value="1"/>
</dbReference>
<proteinExistence type="predicted"/>
<dbReference type="GO" id="GO:0004534">
    <property type="term" value="F:5'-3' RNA exonuclease activity"/>
    <property type="evidence" value="ECO:0007669"/>
    <property type="project" value="TreeGrafter"/>
</dbReference>
<evidence type="ECO:0000313" key="3">
    <source>
        <dbReference type="Proteomes" id="UP000564677"/>
    </source>
</evidence>